<dbReference type="PANTHER" id="PTHR43848:SF2">
    <property type="entry name" value="PUTRESCINE TRANSPORT SYSTEM PERMEASE PROTEIN POTI"/>
    <property type="match status" value="1"/>
</dbReference>
<dbReference type="CDD" id="cd06261">
    <property type="entry name" value="TM_PBP2"/>
    <property type="match status" value="1"/>
</dbReference>
<organism evidence="10 11">
    <name type="scientific">Pirellula staleyi (strain ATCC 27377 / DSM 6068 / ICPB 4128)</name>
    <name type="common">Pirella staleyi</name>
    <dbReference type="NCBI Taxonomy" id="530564"/>
    <lineage>
        <taxon>Bacteria</taxon>
        <taxon>Pseudomonadati</taxon>
        <taxon>Planctomycetota</taxon>
        <taxon>Planctomycetia</taxon>
        <taxon>Pirellulales</taxon>
        <taxon>Pirellulaceae</taxon>
        <taxon>Pirellula</taxon>
    </lineage>
</organism>
<comment type="subcellular location">
    <subcellularLocation>
        <location evidence="1 8">Cell membrane</location>
        <topology evidence="1 8">Multi-pass membrane protein</topology>
    </subcellularLocation>
</comment>
<evidence type="ECO:0000256" key="7">
    <source>
        <dbReference type="ARBA" id="ARBA00023136"/>
    </source>
</evidence>
<dbReference type="InterPro" id="IPR000515">
    <property type="entry name" value="MetI-like"/>
</dbReference>
<dbReference type="GO" id="GO:0005886">
    <property type="term" value="C:plasma membrane"/>
    <property type="evidence" value="ECO:0007669"/>
    <property type="project" value="UniProtKB-SubCell"/>
</dbReference>
<dbReference type="HOGENOM" id="CLU_016047_3_0_0"/>
<feature type="transmembrane region" description="Helical" evidence="8">
    <location>
        <begin position="106"/>
        <end position="131"/>
    </location>
</feature>
<keyword evidence="5 8" id="KW-0812">Transmembrane</keyword>
<keyword evidence="3 8" id="KW-0813">Transport</keyword>
<reference evidence="10 11" key="1">
    <citation type="journal article" date="2009" name="Stand. Genomic Sci.">
        <title>Complete genome sequence of Pirellula staleyi type strain (ATCC 27377).</title>
        <authorList>
            <person name="Clum A."/>
            <person name="Tindall B.J."/>
            <person name="Sikorski J."/>
            <person name="Ivanova N."/>
            <person name="Mavrommatis K."/>
            <person name="Lucas S."/>
            <person name="Glavina del Rio T."/>
            <person name="Nolan M."/>
            <person name="Chen F."/>
            <person name="Tice H."/>
            <person name="Pitluck S."/>
            <person name="Cheng J.F."/>
            <person name="Chertkov O."/>
            <person name="Brettin T."/>
            <person name="Han C."/>
            <person name="Detter J.C."/>
            <person name="Kuske C."/>
            <person name="Bruce D."/>
            <person name="Goodwin L."/>
            <person name="Ovchinikova G."/>
            <person name="Pati A."/>
            <person name="Mikhailova N."/>
            <person name="Chen A."/>
            <person name="Palaniappan K."/>
            <person name="Land M."/>
            <person name="Hauser L."/>
            <person name="Chang Y.J."/>
            <person name="Jeffries C.D."/>
            <person name="Chain P."/>
            <person name="Rohde M."/>
            <person name="Goker M."/>
            <person name="Bristow J."/>
            <person name="Eisen J.A."/>
            <person name="Markowitz V."/>
            <person name="Hugenholtz P."/>
            <person name="Kyrpides N.C."/>
            <person name="Klenk H.P."/>
            <person name="Lapidus A."/>
        </authorList>
    </citation>
    <scope>NUCLEOTIDE SEQUENCE [LARGE SCALE GENOMIC DNA]</scope>
    <source>
        <strain evidence="11">ATCC 27377 / DSM 6068 / ICPB 4128</strain>
    </source>
</reference>
<name>D2R0L3_PIRSD</name>
<dbReference type="Pfam" id="PF00528">
    <property type="entry name" value="BPD_transp_1"/>
    <property type="match status" value="1"/>
</dbReference>
<dbReference type="OrthoDB" id="9785113at2"/>
<keyword evidence="6 8" id="KW-1133">Transmembrane helix</keyword>
<dbReference type="InterPro" id="IPR035906">
    <property type="entry name" value="MetI-like_sf"/>
</dbReference>
<dbReference type="GO" id="GO:0055085">
    <property type="term" value="P:transmembrane transport"/>
    <property type="evidence" value="ECO:0007669"/>
    <property type="project" value="InterPro"/>
</dbReference>
<protein>
    <submittedName>
        <fullName evidence="10">Binding-protein-dependent transport systems inner membrane component</fullName>
    </submittedName>
</protein>
<keyword evidence="11" id="KW-1185">Reference proteome</keyword>
<dbReference type="EMBL" id="CP001848">
    <property type="protein sequence ID" value="ADB16611.1"/>
    <property type="molecule type" value="Genomic_DNA"/>
</dbReference>
<feature type="domain" description="ABC transmembrane type-1" evidence="9">
    <location>
        <begin position="69"/>
        <end position="254"/>
    </location>
</feature>
<dbReference type="Proteomes" id="UP000001887">
    <property type="component" value="Chromosome"/>
</dbReference>
<evidence type="ECO:0000256" key="2">
    <source>
        <dbReference type="ARBA" id="ARBA00007069"/>
    </source>
</evidence>
<keyword evidence="7 8" id="KW-0472">Membrane</keyword>
<feature type="transmembrane region" description="Helical" evidence="8">
    <location>
        <begin position="241"/>
        <end position="261"/>
    </location>
</feature>
<evidence type="ECO:0000313" key="10">
    <source>
        <dbReference type="EMBL" id="ADB16611.1"/>
    </source>
</evidence>
<dbReference type="Gene3D" id="1.10.3720.10">
    <property type="entry name" value="MetI-like"/>
    <property type="match status" value="1"/>
</dbReference>
<dbReference type="AlphaFoldDB" id="D2R0L3"/>
<evidence type="ECO:0000256" key="5">
    <source>
        <dbReference type="ARBA" id="ARBA00022692"/>
    </source>
</evidence>
<keyword evidence="4" id="KW-1003">Cell membrane</keyword>
<feature type="transmembrane region" description="Helical" evidence="8">
    <location>
        <begin position="73"/>
        <end position="94"/>
    </location>
</feature>
<dbReference type="PANTHER" id="PTHR43848">
    <property type="entry name" value="PUTRESCINE TRANSPORT SYSTEM PERMEASE PROTEIN POTI"/>
    <property type="match status" value="1"/>
</dbReference>
<accession>D2R0L3</accession>
<feature type="transmembrane region" description="Helical" evidence="8">
    <location>
        <begin position="21"/>
        <end position="39"/>
    </location>
</feature>
<evidence type="ECO:0000256" key="3">
    <source>
        <dbReference type="ARBA" id="ARBA00022448"/>
    </source>
</evidence>
<feature type="transmembrane region" description="Helical" evidence="8">
    <location>
        <begin position="185"/>
        <end position="206"/>
    </location>
</feature>
<dbReference type="STRING" id="530564.Psta_1937"/>
<sequence length="270" mass="29456">MKGERDTLVLLARRLCQLAMVVVLLAMYAPVVMTIVYSFNDSRFGSVFTRFSLAGYQRLFEESELWIALRTSVLLGAAVSSLSVVFGSLAAWGLKKWKPTSQQAASGLLALPLVTPDMITGISLALAFQAIALDRGYFTLLLAHGVFGIGYAFVVMQSAIADFDENLYAAAIDLGATPWQATRRVIIPLLLPSLAVAWLLVFAISLDDVLITLLTKGVGTDTLPMEIFSRMRFGLRSDTNALFTVMLLVVFFVALGASRMFRGKLVGETR</sequence>
<proteinExistence type="inferred from homology"/>
<evidence type="ECO:0000259" key="9">
    <source>
        <dbReference type="PROSITE" id="PS50928"/>
    </source>
</evidence>
<evidence type="ECO:0000256" key="4">
    <source>
        <dbReference type="ARBA" id="ARBA00022475"/>
    </source>
</evidence>
<dbReference type="InterPro" id="IPR051789">
    <property type="entry name" value="Bact_Polyamine_Transport"/>
</dbReference>
<gene>
    <name evidence="10" type="ordered locus">Psta_1937</name>
</gene>
<evidence type="ECO:0000256" key="1">
    <source>
        <dbReference type="ARBA" id="ARBA00004651"/>
    </source>
</evidence>
<comment type="similarity">
    <text evidence="2">Belongs to the binding-protein-dependent transport system permease family. CysTW subfamily.</text>
</comment>
<evidence type="ECO:0000256" key="8">
    <source>
        <dbReference type="RuleBase" id="RU363032"/>
    </source>
</evidence>
<dbReference type="KEGG" id="psl:Psta_1937"/>
<dbReference type="eggNOG" id="COG1177">
    <property type="taxonomic scope" value="Bacteria"/>
</dbReference>
<dbReference type="SUPFAM" id="SSF161098">
    <property type="entry name" value="MetI-like"/>
    <property type="match status" value="1"/>
</dbReference>
<feature type="transmembrane region" description="Helical" evidence="8">
    <location>
        <begin position="137"/>
        <end position="156"/>
    </location>
</feature>
<evidence type="ECO:0000313" key="11">
    <source>
        <dbReference type="Proteomes" id="UP000001887"/>
    </source>
</evidence>
<dbReference type="PROSITE" id="PS50928">
    <property type="entry name" value="ABC_TM1"/>
    <property type="match status" value="1"/>
</dbReference>
<evidence type="ECO:0000256" key="6">
    <source>
        <dbReference type="ARBA" id="ARBA00022989"/>
    </source>
</evidence>